<dbReference type="RefSeq" id="WP_014955787.1">
    <property type="nucleotide sequence ID" value="NZ_FNLL01000011.1"/>
</dbReference>
<organism evidence="1 2">
    <name type="scientific">Desulfobacula phenolica</name>
    <dbReference type="NCBI Taxonomy" id="90732"/>
    <lineage>
        <taxon>Bacteria</taxon>
        <taxon>Pseudomonadati</taxon>
        <taxon>Thermodesulfobacteriota</taxon>
        <taxon>Desulfobacteria</taxon>
        <taxon>Desulfobacterales</taxon>
        <taxon>Desulfobacteraceae</taxon>
        <taxon>Desulfobacula</taxon>
    </lineage>
</organism>
<dbReference type="AlphaFoldDB" id="A0A1H2JAN2"/>
<dbReference type="Pfam" id="PF09674">
    <property type="entry name" value="DUF2400"/>
    <property type="match status" value="1"/>
</dbReference>
<dbReference type="NCBIfam" id="TIGR02757">
    <property type="entry name" value="TIGR02757 family protein"/>
    <property type="match status" value="1"/>
</dbReference>
<reference evidence="2" key="1">
    <citation type="submission" date="2016-10" db="EMBL/GenBank/DDBJ databases">
        <authorList>
            <person name="Varghese N."/>
            <person name="Submissions S."/>
        </authorList>
    </citation>
    <scope>NUCLEOTIDE SEQUENCE [LARGE SCALE GENOMIC DNA]</scope>
    <source>
        <strain evidence="2">DSM 3384</strain>
    </source>
</reference>
<name>A0A1H2JAN2_9BACT</name>
<gene>
    <name evidence="1" type="ORF">SAMN04487931_111111</name>
</gene>
<proteinExistence type="predicted"/>
<protein>
    <submittedName>
        <fullName evidence="1">TIGR02757 family protein</fullName>
    </submittedName>
</protein>
<accession>A0A1H2JAN2</accession>
<evidence type="ECO:0000313" key="2">
    <source>
        <dbReference type="Proteomes" id="UP000199608"/>
    </source>
</evidence>
<dbReference type="Proteomes" id="UP000199608">
    <property type="component" value="Unassembled WGS sequence"/>
</dbReference>
<keyword evidence="2" id="KW-1185">Reference proteome</keyword>
<evidence type="ECO:0000313" key="1">
    <source>
        <dbReference type="EMBL" id="SDU53480.1"/>
    </source>
</evidence>
<dbReference type="EMBL" id="FNLL01000011">
    <property type="protein sequence ID" value="SDU53480.1"/>
    <property type="molecule type" value="Genomic_DNA"/>
</dbReference>
<dbReference type="InterPro" id="IPR014127">
    <property type="entry name" value="CHP02757"/>
</dbReference>
<sequence length="241" mass="27889">MDPDPLLFLYDYPEKKNREIAGFIAACFAYGRVDQIMKTVGHILGKLGPDPFTYLMTRTKKDMANEFKGFRYRFANESHLVHLLWGIRTVLKKFSSLENCFYEGTESTDENVLPGLVFLFEQMNQHNKTGHLLADPKKKSACKRSNLFLRWMVRKDQVDPGGWDKISPSILIVPLDTHMYKTGLMLEFTQRKSMDLKTALEITQGFRTVLRQDPVKYDFCLTRFGIRKGMSMEHLKKAVCG</sequence>